<dbReference type="Proteomes" id="UP000095767">
    <property type="component" value="Unassembled WGS sequence"/>
</dbReference>
<comment type="caution">
    <text evidence="1">The sequence shown here is derived from an EMBL/GenBank/DDBJ whole genome shotgun (WGS) entry which is preliminary data.</text>
</comment>
<dbReference type="AlphaFoldDB" id="A0A1E5UML1"/>
<proteinExistence type="predicted"/>
<protein>
    <submittedName>
        <fullName evidence="1">Uncharacterized protein</fullName>
    </submittedName>
</protein>
<gene>
    <name evidence="1" type="ORF">BAE44_0024857</name>
</gene>
<keyword evidence="2" id="KW-1185">Reference proteome</keyword>
<evidence type="ECO:0000313" key="2">
    <source>
        <dbReference type="Proteomes" id="UP000095767"/>
    </source>
</evidence>
<reference evidence="1 2" key="1">
    <citation type="submission" date="2016-09" db="EMBL/GenBank/DDBJ databases">
        <title>The draft genome of Dichanthelium oligosanthes: A C3 panicoid grass species.</title>
        <authorList>
            <person name="Studer A.J."/>
            <person name="Schnable J.C."/>
            <person name="Brutnell T.P."/>
        </authorList>
    </citation>
    <scope>NUCLEOTIDE SEQUENCE [LARGE SCALE GENOMIC DNA]</scope>
    <source>
        <strain evidence="2">cv. Kellogg 1175</strain>
        <tissue evidence="1">Leaf</tissue>
    </source>
</reference>
<accession>A0A1E5UML1</accession>
<dbReference type="EMBL" id="LWDX02071043">
    <property type="protein sequence ID" value="OEL14123.1"/>
    <property type="molecule type" value="Genomic_DNA"/>
</dbReference>
<feature type="non-terminal residue" evidence="1">
    <location>
        <position position="1"/>
    </location>
</feature>
<name>A0A1E5UML1_9POAL</name>
<evidence type="ECO:0000313" key="1">
    <source>
        <dbReference type="EMBL" id="OEL14123.1"/>
    </source>
</evidence>
<organism evidence="1 2">
    <name type="scientific">Dichanthelium oligosanthes</name>
    <dbReference type="NCBI Taxonomy" id="888268"/>
    <lineage>
        <taxon>Eukaryota</taxon>
        <taxon>Viridiplantae</taxon>
        <taxon>Streptophyta</taxon>
        <taxon>Embryophyta</taxon>
        <taxon>Tracheophyta</taxon>
        <taxon>Spermatophyta</taxon>
        <taxon>Magnoliopsida</taxon>
        <taxon>Liliopsida</taxon>
        <taxon>Poales</taxon>
        <taxon>Poaceae</taxon>
        <taxon>PACMAD clade</taxon>
        <taxon>Panicoideae</taxon>
        <taxon>Panicodae</taxon>
        <taxon>Paniceae</taxon>
        <taxon>Dichantheliinae</taxon>
        <taxon>Dichanthelium</taxon>
    </lineage>
</organism>
<sequence>LLEGVYSEKLGRRFVSMLST</sequence>